<protein>
    <submittedName>
        <fullName evidence="2">Oxidative stress defense protein</fullName>
    </submittedName>
</protein>
<evidence type="ECO:0000313" key="2">
    <source>
        <dbReference type="EMBL" id="TVO40116.1"/>
    </source>
</evidence>
<feature type="chain" id="PRO_5022099566" evidence="1">
    <location>
        <begin position="28"/>
        <end position="238"/>
    </location>
</feature>
<dbReference type="InterPro" id="IPR052022">
    <property type="entry name" value="26kDa_periplasmic_antigen"/>
</dbReference>
<dbReference type="OrthoDB" id="5985609at2"/>
<accession>A0A557PHI6</accession>
<sequence length="238" mass="26338">MKRVSKRFLSFTTLCLSLLIAIPTAMANDINSPTLSTTGYGEVIAKPDMAEFSVAIQADRSQAKQAKAAVDKVVETFIASLTKSGMARKSIVSSHLQLSPQYNYPKDGKPVLNGYRAVRDITVTVEQLDKLNTYLDLALQSGVNRVNNINLKVKDETQYKQKARQAAIADAKQKAQQLAKGFDSELNGVWSIVYRSHSVRPVMMAKVVAMESQSVDQGYQDEEMTISDQVDVIFKLKN</sequence>
<dbReference type="Gene3D" id="3.30.70.2970">
    <property type="entry name" value="Protein of unknown function (DUF541), domain 2"/>
    <property type="match status" value="1"/>
</dbReference>
<dbReference type="EMBL" id="VMKJ01000001">
    <property type="protein sequence ID" value="TVO40116.1"/>
    <property type="molecule type" value="Genomic_DNA"/>
</dbReference>
<comment type="caution">
    <text evidence="2">The sequence shown here is derived from an EMBL/GenBank/DDBJ whole genome shotgun (WGS) entry which is preliminary data.</text>
</comment>
<name>A0A557PHI6_9VIBR</name>
<dbReference type="Gene3D" id="3.30.110.170">
    <property type="entry name" value="Protein of unknown function (DUF541), domain 1"/>
    <property type="match status" value="1"/>
</dbReference>
<dbReference type="Proteomes" id="UP000319828">
    <property type="component" value="Unassembled WGS sequence"/>
</dbReference>
<organism evidence="2 3">
    <name type="scientific">Vibrio algivorus</name>
    <dbReference type="NCBI Taxonomy" id="1667024"/>
    <lineage>
        <taxon>Bacteria</taxon>
        <taxon>Pseudomonadati</taxon>
        <taxon>Pseudomonadota</taxon>
        <taxon>Gammaproteobacteria</taxon>
        <taxon>Vibrionales</taxon>
        <taxon>Vibrionaceae</taxon>
        <taxon>Vibrio</taxon>
    </lineage>
</organism>
<keyword evidence="1" id="KW-0732">Signal</keyword>
<dbReference type="InterPro" id="IPR007497">
    <property type="entry name" value="SIMPL/DUF541"/>
</dbReference>
<dbReference type="RefSeq" id="WP_089122368.1">
    <property type="nucleotide sequence ID" value="NZ_BSPV01000006.1"/>
</dbReference>
<dbReference type="PANTHER" id="PTHR34387">
    <property type="entry name" value="SLR1258 PROTEIN"/>
    <property type="match status" value="1"/>
</dbReference>
<evidence type="ECO:0000313" key="3">
    <source>
        <dbReference type="Proteomes" id="UP000319828"/>
    </source>
</evidence>
<dbReference type="AlphaFoldDB" id="A0A557PHI6"/>
<proteinExistence type="predicted"/>
<evidence type="ECO:0000256" key="1">
    <source>
        <dbReference type="SAM" id="SignalP"/>
    </source>
</evidence>
<dbReference type="PANTHER" id="PTHR34387:SF1">
    <property type="entry name" value="PERIPLASMIC IMMUNOGENIC PROTEIN"/>
    <property type="match status" value="1"/>
</dbReference>
<reference evidence="2 3" key="1">
    <citation type="submission" date="2019-07" db="EMBL/GenBank/DDBJ databases">
        <title>The draft genome sequence of Vibrio algivorus M1486.</title>
        <authorList>
            <person name="Meng X."/>
        </authorList>
    </citation>
    <scope>NUCLEOTIDE SEQUENCE [LARGE SCALE GENOMIC DNA]</scope>
    <source>
        <strain evidence="2 3">M1486</strain>
    </source>
</reference>
<dbReference type="NCBIfam" id="NF008299">
    <property type="entry name" value="PRK11087.1"/>
    <property type="match status" value="1"/>
</dbReference>
<feature type="signal peptide" evidence="1">
    <location>
        <begin position="1"/>
        <end position="27"/>
    </location>
</feature>
<gene>
    <name evidence="2" type="ORF">FOF44_01295</name>
</gene>
<dbReference type="GO" id="GO:0006974">
    <property type="term" value="P:DNA damage response"/>
    <property type="evidence" value="ECO:0007669"/>
    <property type="project" value="TreeGrafter"/>
</dbReference>
<dbReference type="Pfam" id="PF04402">
    <property type="entry name" value="SIMPL"/>
    <property type="match status" value="1"/>
</dbReference>